<comment type="caution">
    <text evidence="9">The sequence shown here is derived from an EMBL/GenBank/DDBJ whole genome shotgun (WGS) entry which is preliminary data.</text>
</comment>
<reference evidence="9 10" key="1">
    <citation type="submission" date="2023-07" db="EMBL/GenBank/DDBJ databases">
        <title>Comparative genomics of wheat-associated soil bacteria to identify genetic determinants of phenazine resistance.</title>
        <authorList>
            <person name="Mouncey N."/>
        </authorList>
    </citation>
    <scope>NUCLEOTIDE SEQUENCE [LARGE SCALE GENOMIC DNA]</scope>
    <source>
        <strain evidence="9 10">V3I3</strain>
    </source>
</reference>
<keyword evidence="10" id="KW-1185">Reference proteome</keyword>
<keyword evidence="3 6" id="KW-0812">Transmembrane</keyword>
<evidence type="ECO:0000256" key="8">
    <source>
        <dbReference type="SAM" id="Phobius"/>
    </source>
</evidence>
<comment type="subcellular location">
    <subcellularLocation>
        <location evidence="6">Cell membrane</location>
        <topology evidence="6">Multi-pass membrane protein</topology>
    </subcellularLocation>
    <subcellularLocation>
        <location evidence="1">Membrane</location>
        <topology evidence="1">Multi-pass membrane protein</topology>
    </subcellularLocation>
</comment>
<accession>A0ABU0R7F4</accession>
<dbReference type="SUPFAM" id="SSF81345">
    <property type="entry name" value="ABC transporter involved in vitamin B12 uptake, BtuC"/>
    <property type="match status" value="1"/>
</dbReference>
<keyword evidence="4 8" id="KW-1133">Transmembrane helix</keyword>
<sequence>MRFGDAPVSLGDVLFGAFAIPFMGRALVVMLVLALVAGVVGVLVNLRGLEFISDGLTHAVFPGLAIGLAIGGTAGLLPGAAIAALAGAVALTLLARAGVTSDAAIAIVLTATFSVGVIVVSRSDDYAGELEALLFGRVLTIPPAEVLPLVLVSLIALAAVAVTLKQQVFRAFDARASRAAGDSGLTLDLVLNAAVALVVVAAASTIGTLLVLALLIVPGAVSRLVTERLWWLFPAAAAFAALGAWLGLAAGFGMSVGAGLELPAGATIVAVFVLGYGLVLFARWLLDRRAAGDNRAAIGPEPAEPADLADPVIRPSAAGEGR</sequence>
<feature type="region of interest" description="Disordered" evidence="7">
    <location>
        <begin position="298"/>
        <end position="322"/>
    </location>
</feature>
<proteinExistence type="inferred from homology"/>
<feature type="transmembrane region" description="Helical" evidence="8">
    <location>
        <begin position="189"/>
        <end position="217"/>
    </location>
</feature>
<dbReference type="EMBL" id="JAUSYY010000001">
    <property type="protein sequence ID" value="MDQ0894017.1"/>
    <property type="molecule type" value="Genomic_DNA"/>
</dbReference>
<evidence type="ECO:0000256" key="2">
    <source>
        <dbReference type="ARBA" id="ARBA00008034"/>
    </source>
</evidence>
<dbReference type="Pfam" id="PF00950">
    <property type="entry name" value="ABC-3"/>
    <property type="match status" value="1"/>
</dbReference>
<evidence type="ECO:0000256" key="6">
    <source>
        <dbReference type="RuleBase" id="RU003943"/>
    </source>
</evidence>
<feature type="transmembrane region" description="Helical" evidence="8">
    <location>
        <begin position="64"/>
        <end position="91"/>
    </location>
</feature>
<evidence type="ECO:0000256" key="5">
    <source>
        <dbReference type="ARBA" id="ARBA00023136"/>
    </source>
</evidence>
<evidence type="ECO:0000313" key="9">
    <source>
        <dbReference type="EMBL" id="MDQ0894017.1"/>
    </source>
</evidence>
<dbReference type="Gene3D" id="1.10.3470.10">
    <property type="entry name" value="ABC transporter involved in vitamin B12 uptake, BtuC"/>
    <property type="match status" value="1"/>
</dbReference>
<comment type="similarity">
    <text evidence="2 6">Belongs to the ABC-3 integral membrane protein family.</text>
</comment>
<organism evidence="9 10">
    <name type="scientific">Agromyces ramosus</name>
    <dbReference type="NCBI Taxonomy" id="33879"/>
    <lineage>
        <taxon>Bacteria</taxon>
        <taxon>Bacillati</taxon>
        <taxon>Actinomycetota</taxon>
        <taxon>Actinomycetes</taxon>
        <taxon>Micrococcales</taxon>
        <taxon>Microbacteriaceae</taxon>
        <taxon>Agromyces</taxon>
    </lineage>
</organism>
<gene>
    <name evidence="9" type="ORF">QFZ26_001572</name>
</gene>
<dbReference type="PANTHER" id="PTHR30477">
    <property type="entry name" value="ABC-TRANSPORTER METAL-BINDING PROTEIN"/>
    <property type="match status" value="1"/>
</dbReference>
<evidence type="ECO:0000256" key="4">
    <source>
        <dbReference type="ARBA" id="ARBA00022989"/>
    </source>
</evidence>
<evidence type="ECO:0000256" key="3">
    <source>
        <dbReference type="ARBA" id="ARBA00022692"/>
    </source>
</evidence>
<dbReference type="Proteomes" id="UP001239083">
    <property type="component" value="Unassembled WGS sequence"/>
</dbReference>
<dbReference type="PANTHER" id="PTHR30477:SF13">
    <property type="entry name" value="IRON TRANSPORT SYSTEM MEMBRANE PROTEIN HI_0360-RELATED"/>
    <property type="match status" value="1"/>
</dbReference>
<dbReference type="InterPro" id="IPR037294">
    <property type="entry name" value="ABC_BtuC-like"/>
</dbReference>
<evidence type="ECO:0000313" key="10">
    <source>
        <dbReference type="Proteomes" id="UP001239083"/>
    </source>
</evidence>
<dbReference type="RefSeq" id="WP_307040936.1">
    <property type="nucleotide sequence ID" value="NZ_JAUSYY010000001.1"/>
</dbReference>
<evidence type="ECO:0000256" key="1">
    <source>
        <dbReference type="ARBA" id="ARBA00004141"/>
    </source>
</evidence>
<evidence type="ECO:0000256" key="7">
    <source>
        <dbReference type="SAM" id="MobiDB-lite"/>
    </source>
</evidence>
<name>A0ABU0R7F4_9MICO</name>
<feature type="transmembrane region" description="Helical" evidence="8">
    <location>
        <begin position="20"/>
        <end position="44"/>
    </location>
</feature>
<feature type="transmembrane region" description="Helical" evidence="8">
    <location>
        <begin position="103"/>
        <end position="120"/>
    </location>
</feature>
<feature type="transmembrane region" description="Helical" evidence="8">
    <location>
        <begin position="229"/>
        <end position="252"/>
    </location>
</feature>
<feature type="transmembrane region" description="Helical" evidence="8">
    <location>
        <begin position="146"/>
        <end position="169"/>
    </location>
</feature>
<feature type="transmembrane region" description="Helical" evidence="8">
    <location>
        <begin position="264"/>
        <end position="286"/>
    </location>
</feature>
<keyword evidence="5 8" id="KW-0472">Membrane</keyword>
<protein>
    <submittedName>
        <fullName evidence="9">Zinc/manganese transport system permease protein</fullName>
    </submittedName>
</protein>
<dbReference type="InterPro" id="IPR001626">
    <property type="entry name" value="ABC_TroCD"/>
</dbReference>
<keyword evidence="6" id="KW-0813">Transport</keyword>